<name>A0A198UJY0_MORCA</name>
<evidence type="ECO:0000313" key="3">
    <source>
        <dbReference type="Proteomes" id="UP000078228"/>
    </source>
</evidence>
<comment type="caution">
    <text evidence="2">The sequence shown here is derived from an EMBL/GenBank/DDBJ whole genome shotgun (WGS) entry which is preliminary data.</text>
</comment>
<feature type="transmembrane region" description="Helical" evidence="1">
    <location>
        <begin position="7"/>
        <end position="24"/>
    </location>
</feature>
<dbReference type="Proteomes" id="UP000078228">
    <property type="component" value="Unassembled WGS sequence"/>
</dbReference>
<gene>
    <name evidence="2" type="ORF">AO384_0805</name>
</gene>
<keyword evidence="1" id="KW-0472">Membrane</keyword>
<accession>A0A198UJY0</accession>
<sequence>MCHNTTNIALVFVVFYFIVWRFYFDFVFSDGEFEFSYIKNCLGYF</sequence>
<keyword evidence="3" id="KW-1185">Reference proteome</keyword>
<dbReference type="EMBL" id="LXHC01000014">
    <property type="protein sequence ID" value="OAU96783.1"/>
    <property type="molecule type" value="Genomic_DNA"/>
</dbReference>
<evidence type="ECO:0000256" key="1">
    <source>
        <dbReference type="SAM" id="Phobius"/>
    </source>
</evidence>
<keyword evidence="1" id="KW-1133">Transmembrane helix</keyword>
<organism evidence="2 3">
    <name type="scientific">Moraxella catarrhalis</name>
    <name type="common">Branhamella catarrhalis</name>
    <dbReference type="NCBI Taxonomy" id="480"/>
    <lineage>
        <taxon>Bacteria</taxon>
        <taxon>Pseudomonadati</taxon>
        <taxon>Pseudomonadota</taxon>
        <taxon>Gammaproteobacteria</taxon>
        <taxon>Moraxellales</taxon>
        <taxon>Moraxellaceae</taxon>
        <taxon>Moraxella</taxon>
    </lineage>
</organism>
<dbReference type="PATRIC" id="fig|480.237.peg.486"/>
<evidence type="ECO:0000313" key="2">
    <source>
        <dbReference type="EMBL" id="OAU96783.1"/>
    </source>
</evidence>
<dbReference type="AlphaFoldDB" id="A0A198UJY0"/>
<protein>
    <submittedName>
        <fullName evidence="2">Uncharacterized protein</fullName>
    </submittedName>
</protein>
<proteinExistence type="predicted"/>
<keyword evidence="1" id="KW-0812">Transmembrane</keyword>
<reference evidence="2 3" key="1">
    <citation type="journal article" date="2016" name="Genome Biol. Evol.">
        <title>Comparative Genomic Analyses of the Moraxella catarrhalis Serosensitive and Seroresistant Lineages Demonstrate Their Independent Evolution.</title>
        <authorList>
            <person name="Earl J.P."/>
            <person name="de Vries S.P."/>
            <person name="Ahmed A."/>
            <person name="Powell E."/>
            <person name="Schultz M.P."/>
            <person name="Hermans P.W."/>
            <person name="Hill D.J."/>
            <person name="Zhou Z."/>
            <person name="Constantinidou C.I."/>
            <person name="Hu F.Z."/>
            <person name="Bootsma H.J."/>
            <person name="Ehrlich G.D."/>
        </authorList>
    </citation>
    <scope>NUCLEOTIDE SEQUENCE [LARGE SCALE GENOMIC DNA]</scope>
    <source>
        <strain evidence="2 3">Z7542</strain>
    </source>
</reference>